<evidence type="ECO:0008006" key="5">
    <source>
        <dbReference type="Google" id="ProtNLM"/>
    </source>
</evidence>
<keyword evidence="2" id="KW-0732">Signal</keyword>
<dbReference type="Proteomes" id="UP000254425">
    <property type="component" value="Chromosome"/>
</dbReference>
<feature type="region of interest" description="Disordered" evidence="1">
    <location>
        <begin position="103"/>
        <end position="123"/>
    </location>
</feature>
<protein>
    <recommendedName>
        <fullName evidence="5">ATP-binding protein</fullName>
    </recommendedName>
</protein>
<evidence type="ECO:0000313" key="4">
    <source>
        <dbReference type="Proteomes" id="UP000254425"/>
    </source>
</evidence>
<evidence type="ECO:0000256" key="1">
    <source>
        <dbReference type="SAM" id="MobiDB-lite"/>
    </source>
</evidence>
<feature type="compositionally biased region" description="Low complexity" evidence="1">
    <location>
        <begin position="32"/>
        <end position="46"/>
    </location>
</feature>
<organism evidence="3 4">
    <name type="scientific">Streptomyces armeniacus</name>
    <dbReference type="NCBI Taxonomy" id="83291"/>
    <lineage>
        <taxon>Bacteria</taxon>
        <taxon>Bacillati</taxon>
        <taxon>Actinomycetota</taxon>
        <taxon>Actinomycetes</taxon>
        <taxon>Kitasatosporales</taxon>
        <taxon>Streptomycetaceae</taxon>
        <taxon>Streptomyces</taxon>
    </lineage>
</organism>
<keyword evidence="4" id="KW-1185">Reference proteome</keyword>
<feature type="chain" id="PRO_5016748903" description="ATP-binding protein" evidence="2">
    <location>
        <begin position="30"/>
        <end position="123"/>
    </location>
</feature>
<dbReference type="EMBL" id="CP031320">
    <property type="protein sequence ID" value="AXK32938.1"/>
    <property type="molecule type" value="Genomic_DNA"/>
</dbReference>
<accession>A0A345XMS2</accession>
<dbReference type="RefSeq" id="WP_208877495.1">
    <property type="nucleotide sequence ID" value="NZ_CP031320.1"/>
</dbReference>
<evidence type="ECO:0000313" key="3">
    <source>
        <dbReference type="EMBL" id="AXK32938.1"/>
    </source>
</evidence>
<feature type="signal peptide" evidence="2">
    <location>
        <begin position="1"/>
        <end position="29"/>
    </location>
</feature>
<dbReference type="KEGG" id="sarm:DVA86_10035"/>
<proteinExistence type="predicted"/>
<feature type="region of interest" description="Disordered" evidence="1">
    <location>
        <begin position="28"/>
        <end position="48"/>
    </location>
</feature>
<name>A0A345XMS2_9ACTN</name>
<evidence type="ECO:0000256" key="2">
    <source>
        <dbReference type="SAM" id="SignalP"/>
    </source>
</evidence>
<reference evidence="3 4" key="1">
    <citation type="submission" date="2018-07" db="EMBL/GenBank/DDBJ databases">
        <title>Draft genome of the type strain Streptomyces armeniacus ATCC 15676.</title>
        <authorList>
            <person name="Labana P."/>
            <person name="Gosse J.T."/>
            <person name="Boddy C.N."/>
        </authorList>
    </citation>
    <scope>NUCLEOTIDE SEQUENCE [LARGE SCALE GENOMIC DNA]</scope>
    <source>
        <strain evidence="3 4">ATCC 15676</strain>
    </source>
</reference>
<gene>
    <name evidence="3" type="ORF">DVA86_10035</name>
</gene>
<sequence length="123" mass="12245">MRRTNTRRALAVLTAATGLLVLGATSAHADGRPGAASSADSAAEAPGVRETLRGVIETAQQAVPEVPEGGGVEVPEIVPGVPSVGIVPLSLPGLPVTPDLTEVPGLAELPANPADVPDKLPLP</sequence>
<dbReference type="AlphaFoldDB" id="A0A345XMS2"/>